<accession>A0A0V1LPE8</accession>
<protein>
    <submittedName>
        <fullName evidence="4">Cytoskeleton-associated protein 5</fullName>
    </submittedName>
</protein>
<dbReference type="GO" id="GO:0046785">
    <property type="term" value="P:microtubule polymerization"/>
    <property type="evidence" value="ECO:0007669"/>
    <property type="project" value="InterPro"/>
</dbReference>
<keyword evidence="2" id="KW-0812">Transmembrane</keyword>
<dbReference type="STRING" id="6335.A0A0V1LPE8"/>
<name>A0A0V1LPE8_9BILA</name>
<dbReference type="Proteomes" id="UP000054721">
    <property type="component" value="Unassembled WGS sequence"/>
</dbReference>
<feature type="coiled-coil region" evidence="1">
    <location>
        <begin position="322"/>
        <end position="357"/>
    </location>
</feature>
<comment type="caution">
    <text evidence="4">The sequence shown here is derived from an EMBL/GenBank/DDBJ whole genome shotgun (WGS) entry which is preliminary data.</text>
</comment>
<dbReference type="AlphaFoldDB" id="A0A0V1LPE8"/>
<dbReference type="GO" id="GO:0007051">
    <property type="term" value="P:spindle organization"/>
    <property type="evidence" value="ECO:0007669"/>
    <property type="project" value="InterPro"/>
</dbReference>
<evidence type="ECO:0000313" key="5">
    <source>
        <dbReference type="Proteomes" id="UP000054721"/>
    </source>
</evidence>
<dbReference type="InterPro" id="IPR034085">
    <property type="entry name" value="TOG"/>
</dbReference>
<evidence type="ECO:0000256" key="1">
    <source>
        <dbReference type="SAM" id="Coils"/>
    </source>
</evidence>
<organism evidence="4 5">
    <name type="scientific">Trichinella nativa</name>
    <dbReference type="NCBI Taxonomy" id="6335"/>
    <lineage>
        <taxon>Eukaryota</taxon>
        <taxon>Metazoa</taxon>
        <taxon>Ecdysozoa</taxon>
        <taxon>Nematoda</taxon>
        <taxon>Enoplea</taxon>
        <taxon>Dorylaimia</taxon>
        <taxon>Trichinellida</taxon>
        <taxon>Trichinellidae</taxon>
        <taxon>Trichinella</taxon>
    </lineage>
</organism>
<gene>
    <name evidence="4" type="primary">Ckap5</name>
    <name evidence="4" type="ORF">T02_9830</name>
</gene>
<dbReference type="InterPro" id="IPR016024">
    <property type="entry name" value="ARM-type_fold"/>
</dbReference>
<dbReference type="SMART" id="SM01349">
    <property type="entry name" value="TOG"/>
    <property type="match status" value="1"/>
</dbReference>
<dbReference type="SUPFAM" id="SSF48371">
    <property type="entry name" value="ARM repeat"/>
    <property type="match status" value="1"/>
</dbReference>
<dbReference type="OrthoDB" id="205662at2759"/>
<dbReference type="InterPro" id="IPR045110">
    <property type="entry name" value="XMAP215"/>
</dbReference>
<feature type="transmembrane region" description="Helical" evidence="2">
    <location>
        <begin position="38"/>
        <end position="55"/>
    </location>
</feature>
<dbReference type="GO" id="GO:0030951">
    <property type="term" value="P:establishment or maintenance of microtubule cytoskeleton polarity"/>
    <property type="evidence" value="ECO:0007669"/>
    <property type="project" value="InterPro"/>
</dbReference>
<dbReference type="Gene3D" id="1.25.10.10">
    <property type="entry name" value="Leucine-rich Repeat Variant"/>
    <property type="match status" value="2"/>
</dbReference>
<evidence type="ECO:0000256" key="2">
    <source>
        <dbReference type="SAM" id="Phobius"/>
    </source>
</evidence>
<keyword evidence="2" id="KW-0472">Membrane</keyword>
<evidence type="ECO:0000313" key="4">
    <source>
        <dbReference type="EMBL" id="KRZ61384.1"/>
    </source>
</evidence>
<dbReference type="EMBL" id="JYDW01000019">
    <property type="protein sequence ID" value="KRZ61384.1"/>
    <property type="molecule type" value="Genomic_DNA"/>
</dbReference>
<sequence length="686" mass="78101">MVSAKTISRKTVSITVKMPHTITNYDKCRRKLCLFKRAVFFAFILLYLKIFAMIVTKVHKESKQKVESASTATNIFNKLPPDFMDLIQSSDRNERQKALEILLQQLQITPILDGNAQYGSLISILDGQICKGCNNSIVVLAANCMKYLVRGLKKRIVRYSSQIAESALLKLKVKKSVISSAMVELVETLLEICGFEILATNIYNALSSKYPPVQLHTALILSRFFAHLEPFMFSNQQIKEALQYLFSIANSRDSDTRDAGMKALGIALAVGGEQTLEVSVGNNNIDKMKLLRIREHANAFLASINEENKESVQVEEEKPIQVDVEQKEVQIIKSTSNELENKEIQNAESNEKAFSKELKEKVTIETRNPFPKQIAEEQQQVGTTASRDVVSSNVIPVTKTSIQNTFSSSMSISSETESDALMSSSRKNRLGHTESDVIKQLAEEFMRIVSVSLYSRLFHKDLAERVKGLVALYESCVKNEAAAFNSSDIFFKYCVWNMYSNSENLFSQVLQFIQFLVQFHIDRNQKLQFEDICSAIPHILSLFGREDEEIRKNVRKIMRQIYSISSPFHIFLEIVNKLKYATGIEKAEYIYQIRILIPAWAYGKSDAAVQAFYMLAECLNDSDERIRDFALRTIVDIYLEKSDSLCSLITLTETQKQLVDCAIRHYKSLSTWEHIAMLCEEEEAFQ</sequence>
<proteinExistence type="predicted"/>
<dbReference type="PANTHER" id="PTHR12609">
    <property type="entry name" value="MICROTUBULE ASSOCIATED PROTEIN XMAP215"/>
    <property type="match status" value="1"/>
</dbReference>
<dbReference type="GO" id="GO:0061863">
    <property type="term" value="F:microtubule plus end polymerase"/>
    <property type="evidence" value="ECO:0007669"/>
    <property type="project" value="InterPro"/>
</dbReference>
<dbReference type="GO" id="GO:0051010">
    <property type="term" value="F:microtubule plus-end binding"/>
    <property type="evidence" value="ECO:0007669"/>
    <property type="project" value="InterPro"/>
</dbReference>
<keyword evidence="2" id="KW-1133">Transmembrane helix</keyword>
<dbReference type="InterPro" id="IPR011989">
    <property type="entry name" value="ARM-like"/>
</dbReference>
<reference evidence="4 5" key="1">
    <citation type="submission" date="2015-05" db="EMBL/GenBank/DDBJ databases">
        <title>Evolution of Trichinella species and genotypes.</title>
        <authorList>
            <person name="Korhonen P.K."/>
            <person name="Edoardo P."/>
            <person name="Giuseppe L.R."/>
            <person name="Gasser R.B."/>
        </authorList>
    </citation>
    <scope>NUCLEOTIDE SEQUENCE [LARGE SCALE GENOMIC DNA]</scope>
    <source>
        <strain evidence="4">ISS10</strain>
    </source>
</reference>
<keyword evidence="5" id="KW-1185">Reference proteome</keyword>
<evidence type="ECO:0000259" key="3">
    <source>
        <dbReference type="SMART" id="SM01349"/>
    </source>
</evidence>
<feature type="domain" description="TOG" evidence="3">
    <location>
        <begin position="68"/>
        <end position="303"/>
    </location>
</feature>
<keyword evidence="1" id="KW-0175">Coiled coil</keyword>